<evidence type="ECO:0000256" key="11">
    <source>
        <dbReference type="RuleBase" id="RU365024"/>
    </source>
</evidence>
<keyword evidence="4 10" id="KW-0808">Transferase</keyword>
<dbReference type="InterPro" id="IPR016270">
    <property type="entry name" value="PGS1"/>
</dbReference>
<comment type="similarity">
    <text evidence="2 11">Belongs to the CDP-alcohol phosphatidyltransferase class-II family.</text>
</comment>
<organism evidence="13 14">
    <name type="scientific">Umbelopsis vinacea</name>
    <dbReference type="NCBI Taxonomy" id="44442"/>
    <lineage>
        <taxon>Eukaryota</taxon>
        <taxon>Fungi</taxon>
        <taxon>Fungi incertae sedis</taxon>
        <taxon>Mucoromycota</taxon>
        <taxon>Mucoromycotina</taxon>
        <taxon>Umbelopsidomycetes</taxon>
        <taxon>Umbelopsidales</taxon>
        <taxon>Umbelopsidaceae</taxon>
        <taxon>Umbelopsis</taxon>
    </lineage>
</organism>
<gene>
    <name evidence="10" type="primary">EFM4</name>
    <name evidence="13" type="ORF">INT44_005755</name>
</gene>
<evidence type="ECO:0000256" key="9">
    <source>
        <dbReference type="ARBA" id="ARBA00048586"/>
    </source>
</evidence>
<dbReference type="CDD" id="cd02440">
    <property type="entry name" value="AdoMet_MTases"/>
    <property type="match status" value="1"/>
</dbReference>
<name>A0A8H7PZY5_9FUNG</name>
<dbReference type="GO" id="GO:0005524">
    <property type="term" value="F:ATP binding"/>
    <property type="evidence" value="ECO:0007669"/>
    <property type="project" value="UniProtKB-KW"/>
</dbReference>
<evidence type="ECO:0000256" key="4">
    <source>
        <dbReference type="ARBA" id="ARBA00022679"/>
    </source>
</evidence>
<dbReference type="AlphaFoldDB" id="A0A8H7PZY5"/>
<keyword evidence="10" id="KW-0813">Transport</keyword>
<dbReference type="Proteomes" id="UP000612746">
    <property type="component" value="Unassembled WGS sequence"/>
</dbReference>
<dbReference type="Gene3D" id="3.40.50.150">
    <property type="entry name" value="Vaccinia Virus protein VP39"/>
    <property type="match status" value="1"/>
</dbReference>
<accession>A0A8H7PZY5</accession>
<dbReference type="GO" id="GO:0032259">
    <property type="term" value="P:methylation"/>
    <property type="evidence" value="ECO:0007669"/>
    <property type="project" value="UniProtKB-KW"/>
</dbReference>
<evidence type="ECO:0000256" key="5">
    <source>
        <dbReference type="ARBA" id="ARBA00022737"/>
    </source>
</evidence>
<comment type="subcellular location">
    <subcellularLocation>
        <location evidence="10">Cytoplasm</location>
    </subcellularLocation>
    <subcellularLocation>
        <location evidence="11">Mitochondrion</location>
    </subcellularLocation>
</comment>
<dbReference type="PROSITE" id="PS50035">
    <property type="entry name" value="PLD"/>
    <property type="match status" value="1"/>
</dbReference>
<comment type="function">
    <text evidence="10">S-adenosyl-L-methionine-dependent protein-lysine N-methyltransferase that mono- and dimethylates elongation factor 1-alpha at 'Lys-316'. May play a role in intracellular transport.</text>
</comment>
<reference evidence="13" key="1">
    <citation type="submission" date="2020-12" db="EMBL/GenBank/DDBJ databases">
        <title>Metabolic potential, ecology and presence of endohyphal bacteria is reflected in genomic diversity of Mucoromycotina.</title>
        <authorList>
            <person name="Muszewska A."/>
            <person name="Okrasinska A."/>
            <person name="Steczkiewicz K."/>
            <person name="Drgas O."/>
            <person name="Orlowska M."/>
            <person name="Perlinska-Lenart U."/>
            <person name="Aleksandrzak-Piekarczyk T."/>
            <person name="Szatraj K."/>
            <person name="Zielenkiewicz U."/>
            <person name="Pilsyk S."/>
            <person name="Malc E."/>
            <person name="Mieczkowski P."/>
            <person name="Kruszewska J.S."/>
            <person name="Biernat P."/>
            <person name="Pawlowska J."/>
        </authorList>
    </citation>
    <scope>NUCLEOTIDE SEQUENCE</scope>
    <source>
        <strain evidence="13">WA0000051536</strain>
    </source>
</reference>
<keyword evidence="3 11" id="KW-0444">Lipid biosynthesis</keyword>
<evidence type="ECO:0000256" key="1">
    <source>
        <dbReference type="ARBA" id="ARBA00005042"/>
    </source>
</evidence>
<dbReference type="CDD" id="cd09137">
    <property type="entry name" value="PLDc_PGS1_euk_2"/>
    <property type="match status" value="1"/>
</dbReference>
<keyword evidence="10" id="KW-0963">Cytoplasm</keyword>
<dbReference type="PANTHER" id="PTHR12586">
    <property type="entry name" value="CDP-DIACYLGLYCEROL--SERINE O-PHOSPHATIDYLTRANSFERASE"/>
    <property type="match status" value="1"/>
</dbReference>
<dbReference type="GO" id="GO:0032049">
    <property type="term" value="P:cardiolipin biosynthetic process"/>
    <property type="evidence" value="ECO:0007669"/>
    <property type="project" value="InterPro"/>
</dbReference>
<dbReference type="Gene3D" id="3.30.870.10">
    <property type="entry name" value="Endonuclease Chain A"/>
    <property type="match status" value="2"/>
</dbReference>
<comment type="caution">
    <text evidence="13">The sequence shown here is derived from an EMBL/GenBank/DDBJ whole genome shotgun (WGS) entry which is preliminary data.</text>
</comment>
<comment type="similarity">
    <text evidence="10">Belongs to the class I-like SAM-binding methyltransferase superfamily. EFM4 family.</text>
</comment>
<dbReference type="EMBL" id="JAEPRA010000007">
    <property type="protein sequence ID" value="KAG2182775.1"/>
    <property type="molecule type" value="Genomic_DNA"/>
</dbReference>
<dbReference type="GO" id="GO:0008444">
    <property type="term" value="F:CDP-diacylglycerol-glycerol-3-phosphate 3-phosphatidyltransferase activity"/>
    <property type="evidence" value="ECO:0007669"/>
    <property type="project" value="UniProtKB-EC"/>
</dbReference>
<evidence type="ECO:0000313" key="14">
    <source>
        <dbReference type="Proteomes" id="UP000612746"/>
    </source>
</evidence>
<dbReference type="InterPro" id="IPR001736">
    <property type="entry name" value="PLipase_D/transphosphatidylase"/>
</dbReference>
<evidence type="ECO:0000256" key="7">
    <source>
        <dbReference type="ARBA" id="ARBA00023209"/>
    </source>
</evidence>
<dbReference type="UniPathway" id="UPA00084">
    <property type="reaction ID" value="UER00503"/>
</dbReference>
<dbReference type="Pfam" id="PF13847">
    <property type="entry name" value="Methyltransf_31"/>
    <property type="match status" value="1"/>
</dbReference>
<keyword evidence="11" id="KW-0496">Mitochondrion</keyword>
<evidence type="ECO:0000313" key="13">
    <source>
        <dbReference type="EMBL" id="KAG2182775.1"/>
    </source>
</evidence>
<feature type="domain" description="PLD phosphodiesterase" evidence="12">
    <location>
        <begin position="395"/>
        <end position="421"/>
    </location>
</feature>
<keyword evidence="10" id="KW-0949">S-adenosyl-L-methionine</keyword>
<keyword evidence="7 11" id="KW-0594">Phospholipid biosynthesis</keyword>
<keyword evidence="14" id="KW-1185">Reference proteome</keyword>
<proteinExistence type="inferred from homology"/>
<comment type="pathway">
    <text evidence="1 11">Phospholipid metabolism; phosphatidylglycerol biosynthesis; phosphatidylglycerol from CDP-diacylglycerol: step 1/2.</text>
</comment>
<sequence length="734" mass="84285">MYVRENVNFEEIGDIGEVWFGEDSVEKMVDWVTDNIEPNTKSIIDLGCGNGHLLLALAENGFQNLHGIDYSPSAVQLAKSVAKQRDMEFIQYQTVDFLNEDDWRQSAVYDIVLDKGTYDAICLDPAQEEAKQKDEDGPKERYVEKVRQMMGTEGSFLITSCNWTREELIRDFGKYFEYSSHVKYPTFSFGGQTGSKICTSNKRHVLHFTYLPCTNSHGCQISEADGKVAPPRFTQCTVSFHTAPNLGTFIHHEWKQHHPYDRAFAILHQPQGMQINKRFIYIVGDFGYRNEHISTFQDHILSAKERIFIAALYIGSSEKELVDTIHTALSKSNSLKVHILIDCLRGTRASKQQSSATLLLPLVEKYPDQVQISLYHTPDLTGLLKKALPQRFNESIGLMHLKVYGFDDSVMLSGANLSTDYFTNRQDRYIKFGDTKDLSDYYCDLLETVGSFSYKLRPPVKIDGAVAPYSLLLENTADPVHKTLEFKSQAYKRMQNFLKKYSSNNENKAPSGSSEHDTVVYPVIQMAPLGIRQDENTTLRILDIIHEHGKSVETDAYWKVHLTSGYFNFTHRYKEYILRTAAKFEFLTASPKANGFFNSKGVSKYLPPAYTLIERQFHREVKRRKRESSITIKEFERPDWTYHAKGLWLYLQGEKYPAMTMIGSPNFGYRSNERDLEAQAVVVTENAGLRKAIHQELELLRNYCEPVTDETFQRKERYVPYGVRIATSLVRSML</sequence>
<evidence type="ECO:0000256" key="2">
    <source>
        <dbReference type="ARBA" id="ARBA00010682"/>
    </source>
</evidence>
<evidence type="ECO:0000256" key="8">
    <source>
        <dbReference type="ARBA" id="ARBA00023264"/>
    </source>
</evidence>
<evidence type="ECO:0000256" key="10">
    <source>
        <dbReference type="HAMAP-Rule" id="MF_03188"/>
    </source>
</evidence>
<keyword evidence="5" id="KW-0677">Repeat</keyword>
<evidence type="ECO:0000256" key="3">
    <source>
        <dbReference type="ARBA" id="ARBA00022516"/>
    </source>
</evidence>
<comment type="function">
    <text evidence="11">Functions in the biosynthesis of the anionic phospholipids phosphatidylglycerol and cardiolipin.</text>
</comment>
<keyword evidence="11" id="KW-0547">Nucleotide-binding</keyword>
<dbReference type="PANTHER" id="PTHR12586:SF1">
    <property type="entry name" value="CDP-DIACYLGLYCEROL--GLYCEROL-3-PHOSPHATE 3-PHOSPHATIDYLTRANSFERASE, MITOCHONDRIAL"/>
    <property type="match status" value="1"/>
</dbReference>
<dbReference type="SUPFAM" id="SSF56024">
    <property type="entry name" value="Phospholipase D/nuclease"/>
    <property type="match status" value="1"/>
</dbReference>
<keyword evidence="10" id="KW-0489">Methyltransferase</keyword>
<dbReference type="InterPro" id="IPR029063">
    <property type="entry name" value="SAM-dependent_MTases_sf"/>
</dbReference>
<keyword evidence="8 11" id="KW-1208">Phospholipid metabolism</keyword>
<dbReference type="GO" id="GO:0016279">
    <property type="term" value="F:protein-lysine N-methyltransferase activity"/>
    <property type="evidence" value="ECO:0007669"/>
    <property type="project" value="UniProtKB-UniRule"/>
</dbReference>
<dbReference type="GO" id="GO:0005739">
    <property type="term" value="C:mitochondrion"/>
    <property type="evidence" value="ECO:0007669"/>
    <property type="project" value="UniProtKB-SubCell"/>
</dbReference>
<dbReference type="EC" id="2.1.1.-" evidence="10"/>
<dbReference type="HAMAP" id="MF_03188">
    <property type="entry name" value="Methyltr_EFM4"/>
    <property type="match status" value="1"/>
</dbReference>
<dbReference type="InterPro" id="IPR025714">
    <property type="entry name" value="Methyltranfer_dom"/>
</dbReference>
<keyword evidence="11" id="KW-0067">ATP-binding</keyword>
<evidence type="ECO:0000256" key="6">
    <source>
        <dbReference type="ARBA" id="ARBA00023098"/>
    </source>
</evidence>
<dbReference type="CDD" id="cd09135">
    <property type="entry name" value="PLDc_PGS1_euk_1"/>
    <property type="match status" value="1"/>
</dbReference>
<protein>
    <recommendedName>
        <fullName evidence="10">Protein-lysine N-methyltransferase EFM4</fullName>
        <ecNumber evidence="10">2.1.1.-</ecNumber>
    </recommendedName>
    <alternativeName>
        <fullName evidence="10">Elongation factor methyltransferase 4</fullName>
    </alternativeName>
</protein>
<dbReference type="SUPFAM" id="SSF53335">
    <property type="entry name" value="S-adenosyl-L-methionine-dependent methyltransferases"/>
    <property type="match status" value="1"/>
</dbReference>
<comment type="catalytic activity">
    <reaction evidence="9 11">
        <text>a CDP-1,2-diacyl-sn-glycerol + sn-glycerol 3-phosphate = a 1,2-diacyl-sn-glycero-3-phospho-(1'-sn-glycero-3'-phosphate) + CMP + H(+)</text>
        <dbReference type="Rhea" id="RHEA:12593"/>
        <dbReference type="ChEBI" id="CHEBI:15378"/>
        <dbReference type="ChEBI" id="CHEBI:57597"/>
        <dbReference type="ChEBI" id="CHEBI:58332"/>
        <dbReference type="ChEBI" id="CHEBI:60110"/>
        <dbReference type="ChEBI" id="CHEBI:60377"/>
        <dbReference type="EC" id="2.7.8.5"/>
    </reaction>
</comment>
<dbReference type="InterPro" id="IPR026635">
    <property type="entry name" value="Efm4/METTL10"/>
</dbReference>
<keyword evidence="6 11" id="KW-0443">Lipid metabolism</keyword>
<dbReference type="OrthoDB" id="10250191at2759"/>
<evidence type="ECO:0000259" key="12">
    <source>
        <dbReference type="PROSITE" id="PS50035"/>
    </source>
</evidence>
<dbReference type="GO" id="GO:0016192">
    <property type="term" value="P:vesicle-mediated transport"/>
    <property type="evidence" value="ECO:0007669"/>
    <property type="project" value="UniProtKB-UniRule"/>
</dbReference>